<feature type="compositionally biased region" description="Acidic residues" evidence="1">
    <location>
        <begin position="23"/>
        <end position="39"/>
    </location>
</feature>
<gene>
    <name evidence="2" type="ORF">CCAM_LOCUS43542</name>
</gene>
<dbReference type="EMBL" id="OOIL02006791">
    <property type="protein sequence ID" value="VFR01767.1"/>
    <property type="molecule type" value="Genomic_DNA"/>
</dbReference>
<feature type="region of interest" description="Disordered" evidence="1">
    <location>
        <begin position="20"/>
        <end position="39"/>
    </location>
</feature>
<accession>A0A484NN73</accession>
<evidence type="ECO:0000256" key="1">
    <source>
        <dbReference type="SAM" id="MobiDB-lite"/>
    </source>
</evidence>
<reference evidence="2 3" key="1">
    <citation type="submission" date="2018-04" db="EMBL/GenBank/DDBJ databases">
        <authorList>
            <person name="Vogel A."/>
        </authorList>
    </citation>
    <scope>NUCLEOTIDE SEQUENCE [LARGE SCALE GENOMIC DNA]</scope>
</reference>
<evidence type="ECO:0000313" key="2">
    <source>
        <dbReference type="EMBL" id="VFR01767.1"/>
    </source>
</evidence>
<dbReference type="AlphaFoldDB" id="A0A484NN73"/>
<organism evidence="2 3">
    <name type="scientific">Cuscuta campestris</name>
    <dbReference type="NCBI Taxonomy" id="132261"/>
    <lineage>
        <taxon>Eukaryota</taxon>
        <taxon>Viridiplantae</taxon>
        <taxon>Streptophyta</taxon>
        <taxon>Embryophyta</taxon>
        <taxon>Tracheophyta</taxon>
        <taxon>Spermatophyta</taxon>
        <taxon>Magnoliopsida</taxon>
        <taxon>eudicotyledons</taxon>
        <taxon>Gunneridae</taxon>
        <taxon>Pentapetalae</taxon>
        <taxon>asterids</taxon>
        <taxon>lamiids</taxon>
        <taxon>Solanales</taxon>
        <taxon>Convolvulaceae</taxon>
        <taxon>Cuscuteae</taxon>
        <taxon>Cuscuta</taxon>
        <taxon>Cuscuta subgen. Grammica</taxon>
        <taxon>Cuscuta sect. Cleistogrammica</taxon>
    </lineage>
</organism>
<sequence>MNDIVCNIDMGGVEIQDFGLLNEDNDGDGNETEVEEVGDNNEENTYDVRFDQVLEAEEGLADVPEFFFEDVEGSDEEDILVERRFFFIKKITIVKES</sequence>
<protein>
    <submittedName>
        <fullName evidence="2">Uncharacterized protein</fullName>
    </submittedName>
</protein>
<evidence type="ECO:0000313" key="3">
    <source>
        <dbReference type="Proteomes" id="UP000595140"/>
    </source>
</evidence>
<name>A0A484NN73_9ASTE</name>
<keyword evidence="3" id="KW-1185">Reference proteome</keyword>
<proteinExistence type="predicted"/>
<dbReference type="Proteomes" id="UP000595140">
    <property type="component" value="Unassembled WGS sequence"/>
</dbReference>